<sequence>MTSQSLQLDRHLQSLGGPWTGVPDFCEFSEKASHFRMVQLRDAILAETDADPVFVHRAYETGAALIDDIYRNFNGTSGIESVERVFMVTRRAHKADNDEYESESRYHFPLATSNFYVSPEMRMRSQFGLPPFISDTYTRSDKAAERGALVIAPLYQDMNVDIVNEADRLAVGYKALEASVRFSHHGLGASVIGLGALLPQITKFGSLLTGIEGADQRTTTTGHGGTVHLIAETVRKVLEVPSIGAKFDGVIGVIGGAGSIGWSTISTIRHVLPDVRIHTFDTRVSRLRDILDDESTLNVQIHDGVIDVLEASNIIVSAITSVIDLCAEEQRLGRPIDLSGKVIIDDSQPGSFHRPQVEERGGKVVWVVGKDVSPSSFMTRDGLYTAGVPYNYGDKSGLYGAESEFGCGIEAAVIAQSCAYEKAIKAPVTPDDVKKIGELFESAGATVAEFQSFGQPVGLV</sequence>
<proteinExistence type="predicted"/>
<dbReference type="RefSeq" id="WP_220694861.1">
    <property type="nucleotide sequence ID" value="NZ_CP080997.1"/>
</dbReference>
<dbReference type="Proteomes" id="UP000825008">
    <property type="component" value="Chromosome"/>
</dbReference>
<dbReference type="EMBL" id="CP080997">
    <property type="protein sequence ID" value="QZA07336.1"/>
    <property type="molecule type" value="Genomic_DNA"/>
</dbReference>
<dbReference type="AlphaFoldDB" id="A0A9X7WFS7"/>
<reference evidence="1" key="1">
    <citation type="submission" date="2021-08" db="EMBL/GenBank/DDBJ databases">
        <title>Whole genome sequencing of non-tuberculosis mycobacteria type-strains.</title>
        <authorList>
            <person name="Igarashi Y."/>
            <person name="Osugi A."/>
            <person name="Mitarai S."/>
        </authorList>
    </citation>
    <scope>NUCLEOTIDE SEQUENCE</scope>
    <source>
        <strain evidence="1">JCM 30995</strain>
    </source>
</reference>
<dbReference type="KEGG" id="mher:K3U94_20700"/>
<evidence type="ECO:0000313" key="2">
    <source>
        <dbReference type="Proteomes" id="UP000825008"/>
    </source>
</evidence>
<protein>
    <submittedName>
        <fullName evidence="1">Uncharacterized protein</fullName>
    </submittedName>
</protein>
<gene>
    <name evidence="1" type="ORF">K3U94_20700</name>
</gene>
<accession>A0A9X7WFS7</accession>
<organism evidence="1 2">
    <name type="scientific">Mycolicibacter heraklionensis</name>
    <dbReference type="NCBI Taxonomy" id="512402"/>
    <lineage>
        <taxon>Bacteria</taxon>
        <taxon>Bacillati</taxon>
        <taxon>Actinomycetota</taxon>
        <taxon>Actinomycetes</taxon>
        <taxon>Mycobacteriales</taxon>
        <taxon>Mycobacteriaceae</taxon>
        <taxon>Mycolicibacter</taxon>
    </lineage>
</organism>
<evidence type="ECO:0000313" key="1">
    <source>
        <dbReference type="EMBL" id="QZA07336.1"/>
    </source>
</evidence>
<name>A0A9X7WFS7_9MYCO</name>